<dbReference type="GO" id="GO:0003677">
    <property type="term" value="F:DNA binding"/>
    <property type="evidence" value="ECO:0007669"/>
    <property type="project" value="UniProtKB-KW"/>
</dbReference>
<dbReference type="Pfam" id="PF00455">
    <property type="entry name" value="DeoRC"/>
    <property type="match status" value="1"/>
</dbReference>
<dbReference type="PRINTS" id="PR00037">
    <property type="entry name" value="HTHLACR"/>
</dbReference>
<dbReference type="PANTHER" id="PTHR30363">
    <property type="entry name" value="HTH-TYPE TRANSCRIPTIONAL REGULATOR SRLR-RELATED"/>
    <property type="match status" value="1"/>
</dbReference>
<dbReference type="SMART" id="SM00420">
    <property type="entry name" value="HTH_DEOR"/>
    <property type="match status" value="1"/>
</dbReference>
<dbReference type="InterPro" id="IPR036390">
    <property type="entry name" value="WH_DNA-bd_sf"/>
</dbReference>
<name>A0ABU4RP71_9HYPH</name>
<feature type="domain" description="HTH deoR-type" evidence="3">
    <location>
        <begin position="18"/>
        <end position="73"/>
    </location>
</feature>
<dbReference type="SMART" id="SM01134">
    <property type="entry name" value="DeoRC"/>
    <property type="match status" value="1"/>
</dbReference>
<proteinExistence type="predicted"/>
<reference evidence="4 5" key="1">
    <citation type="submission" date="2023-11" db="EMBL/GenBank/DDBJ databases">
        <authorList>
            <person name="Bao R."/>
        </authorList>
    </citation>
    <scope>NUCLEOTIDE SEQUENCE [LARGE SCALE GENOMIC DNA]</scope>
    <source>
        <strain evidence="4 5">PJ23</strain>
    </source>
</reference>
<dbReference type="SUPFAM" id="SSF100950">
    <property type="entry name" value="NagB/RpiA/CoA transferase-like"/>
    <property type="match status" value="1"/>
</dbReference>
<protein>
    <submittedName>
        <fullName evidence="4">DeoR/GlpR family DNA-binding transcription regulator</fullName>
    </submittedName>
</protein>
<dbReference type="InterPro" id="IPR036388">
    <property type="entry name" value="WH-like_DNA-bd_sf"/>
</dbReference>
<evidence type="ECO:0000256" key="2">
    <source>
        <dbReference type="ARBA" id="ARBA00023163"/>
    </source>
</evidence>
<dbReference type="InterPro" id="IPR050313">
    <property type="entry name" value="Carb_Metab_HTH_regulators"/>
</dbReference>
<evidence type="ECO:0000259" key="3">
    <source>
        <dbReference type="PROSITE" id="PS51000"/>
    </source>
</evidence>
<keyword evidence="2" id="KW-0804">Transcription</keyword>
<dbReference type="InterPro" id="IPR001034">
    <property type="entry name" value="DeoR_HTH"/>
</dbReference>
<evidence type="ECO:0000256" key="1">
    <source>
        <dbReference type="ARBA" id="ARBA00023015"/>
    </source>
</evidence>
<dbReference type="EMBL" id="JAXAFJ010000003">
    <property type="protein sequence ID" value="MDX6805993.1"/>
    <property type="molecule type" value="Genomic_DNA"/>
</dbReference>
<dbReference type="SUPFAM" id="SSF46785">
    <property type="entry name" value="Winged helix' DNA-binding domain"/>
    <property type="match status" value="1"/>
</dbReference>
<keyword evidence="5" id="KW-1185">Reference proteome</keyword>
<evidence type="ECO:0000313" key="5">
    <source>
        <dbReference type="Proteomes" id="UP001274321"/>
    </source>
</evidence>
<dbReference type="Gene3D" id="1.10.10.10">
    <property type="entry name" value="Winged helix-like DNA-binding domain superfamily/Winged helix DNA-binding domain"/>
    <property type="match status" value="1"/>
</dbReference>
<comment type="caution">
    <text evidence="4">The sequence shown here is derived from an EMBL/GenBank/DDBJ whole genome shotgun (WGS) entry which is preliminary data.</text>
</comment>
<dbReference type="InterPro" id="IPR037171">
    <property type="entry name" value="NagB/RpiA_transferase-like"/>
</dbReference>
<dbReference type="PROSITE" id="PS51000">
    <property type="entry name" value="HTH_DEOR_2"/>
    <property type="match status" value="1"/>
</dbReference>
<dbReference type="Gene3D" id="3.40.50.1360">
    <property type="match status" value="1"/>
</dbReference>
<sequence length="276" mass="29676">MKPQEIPTEEAASSRVPAQVRRGQILEIATRNGFVSVSGIAETLGVSEMTVRRDLEALQEQGLVDRTFGGAVRREVYEAEEPAFDRRRRDHGSAKAAIARAAAALVKPRETVGVDVGTTALALAEELTSRADLRLFTNNLRAAMQLGSGRSPVYVPGGQVRDVEMSIVGAAAVAQLRTYFLDRVFIGVSGITEKGLYDYSVEDTEVKRTFIEQAEAVVVLCDSSKFDRRSLAFVGALDEVDVLITDKAPPPHLAAALEAAKVQIIVAGAAPAADRR</sequence>
<keyword evidence="1" id="KW-0805">Transcription regulation</keyword>
<evidence type="ECO:0000313" key="4">
    <source>
        <dbReference type="EMBL" id="MDX6805993.1"/>
    </source>
</evidence>
<organism evidence="4 5">
    <name type="scientific">Terrihabitans rhizophilus</name>
    <dbReference type="NCBI Taxonomy" id="3092662"/>
    <lineage>
        <taxon>Bacteria</taxon>
        <taxon>Pseudomonadati</taxon>
        <taxon>Pseudomonadota</taxon>
        <taxon>Alphaproteobacteria</taxon>
        <taxon>Hyphomicrobiales</taxon>
        <taxon>Terrihabitans</taxon>
    </lineage>
</organism>
<dbReference type="Pfam" id="PF08220">
    <property type="entry name" value="HTH_DeoR"/>
    <property type="match status" value="1"/>
</dbReference>
<accession>A0ABU4RP71</accession>
<dbReference type="RefSeq" id="WP_319844109.1">
    <property type="nucleotide sequence ID" value="NZ_JAXAFJ010000003.1"/>
</dbReference>
<dbReference type="PANTHER" id="PTHR30363:SF44">
    <property type="entry name" value="AGA OPERON TRANSCRIPTIONAL REPRESSOR-RELATED"/>
    <property type="match status" value="1"/>
</dbReference>
<dbReference type="InterPro" id="IPR014036">
    <property type="entry name" value="DeoR-like_C"/>
</dbReference>
<gene>
    <name evidence="4" type="ORF">SCD90_07945</name>
</gene>
<keyword evidence="4" id="KW-0238">DNA-binding</keyword>
<dbReference type="Proteomes" id="UP001274321">
    <property type="component" value="Unassembled WGS sequence"/>
</dbReference>